<feature type="region of interest" description="Disordered" evidence="1">
    <location>
        <begin position="1"/>
        <end position="25"/>
    </location>
</feature>
<keyword evidence="4" id="KW-0378">Hydrolase</keyword>
<feature type="transmembrane region" description="Helical" evidence="2">
    <location>
        <begin position="29"/>
        <end position="49"/>
    </location>
</feature>
<dbReference type="GO" id="GO:0080120">
    <property type="term" value="P:CAAX-box protein maturation"/>
    <property type="evidence" value="ECO:0007669"/>
    <property type="project" value="UniProtKB-ARBA"/>
</dbReference>
<dbReference type="eggNOG" id="COG1266">
    <property type="taxonomic scope" value="Bacteria"/>
</dbReference>
<keyword evidence="2" id="KW-1133">Transmembrane helix</keyword>
<dbReference type="KEGG" id="mym:A176_003661"/>
<feature type="domain" description="CAAX prenyl protease 2/Lysostaphin resistance protein A-like" evidence="3">
    <location>
        <begin position="142"/>
        <end position="232"/>
    </location>
</feature>
<feature type="compositionally biased region" description="Pro residues" evidence="1">
    <location>
        <begin position="8"/>
        <end position="18"/>
    </location>
</feature>
<feature type="compositionally biased region" description="Basic and acidic residues" evidence="1">
    <location>
        <begin position="375"/>
        <end position="390"/>
    </location>
</feature>
<dbReference type="RefSeq" id="WP_002637389.1">
    <property type="nucleotide sequence ID" value="NZ_CP012109.1"/>
</dbReference>
<feature type="transmembrane region" description="Helical" evidence="2">
    <location>
        <begin position="141"/>
        <end position="161"/>
    </location>
</feature>
<keyword evidence="4" id="KW-0645">Protease</keyword>
<feature type="transmembrane region" description="Helical" evidence="2">
    <location>
        <begin position="219"/>
        <end position="238"/>
    </location>
</feature>
<feature type="transmembrane region" description="Helical" evidence="2">
    <location>
        <begin position="258"/>
        <end position="276"/>
    </location>
</feature>
<name>A0A0H4WV98_9BACT</name>
<proteinExistence type="predicted"/>
<dbReference type="PANTHER" id="PTHR36435:SF1">
    <property type="entry name" value="CAAX AMINO TERMINAL PROTEASE FAMILY PROTEIN"/>
    <property type="match status" value="1"/>
</dbReference>
<dbReference type="STRING" id="1297742.A176_003661"/>
<feature type="transmembrane region" description="Helical" evidence="2">
    <location>
        <begin position="95"/>
        <end position="121"/>
    </location>
</feature>
<dbReference type="PATRIC" id="fig|1297742.4.peg.3694"/>
<evidence type="ECO:0000259" key="3">
    <source>
        <dbReference type="Pfam" id="PF02517"/>
    </source>
</evidence>
<dbReference type="GO" id="GO:0006508">
    <property type="term" value="P:proteolysis"/>
    <property type="evidence" value="ECO:0007669"/>
    <property type="project" value="UniProtKB-KW"/>
</dbReference>
<reference evidence="4 5" key="1">
    <citation type="journal article" date="2016" name="PLoS ONE">
        <title>Complete Genome Sequence and Comparative Genomics of a Novel Myxobacterium Myxococcus hansupus.</title>
        <authorList>
            <person name="Sharma G."/>
            <person name="Narwani T."/>
            <person name="Subramanian S."/>
        </authorList>
    </citation>
    <scope>NUCLEOTIDE SEQUENCE [LARGE SCALE GENOMIC DNA]</scope>
    <source>
        <strain evidence="5">mixupus</strain>
    </source>
</reference>
<accession>A0A0H4WV98</accession>
<gene>
    <name evidence="4" type="ORF">A176_003661</name>
</gene>
<keyword evidence="2" id="KW-0472">Membrane</keyword>
<dbReference type="InterPro" id="IPR052710">
    <property type="entry name" value="CAAX_protease"/>
</dbReference>
<organism evidence="4 5">
    <name type="scientific">Pseudomyxococcus hansupus</name>
    <dbReference type="NCBI Taxonomy" id="1297742"/>
    <lineage>
        <taxon>Bacteria</taxon>
        <taxon>Pseudomonadati</taxon>
        <taxon>Myxococcota</taxon>
        <taxon>Myxococcia</taxon>
        <taxon>Myxococcales</taxon>
        <taxon>Cystobacterineae</taxon>
        <taxon>Myxococcaceae</taxon>
        <taxon>Pseudomyxococcus</taxon>
    </lineage>
</organism>
<feature type="region of interest" description="Disordered" evidence="1">
    <location>
        <begin position="375"/>
        <end position="397"/>
    </location>
</feature>
<dbReference type="EMBL" id="CP012109">
    <property type="protein sequence ID" value="AKQ66749.1"/>
    <property type="molecule type" value="Genomic_DNA"/>
</dbReference>
<dbReference type="GO" id="GO:0004175">
    <property type="term" value="F:endopeptidase activity"/>
    <property type="evidence" value="ECO:0007669"/>
    <property type="project" value="UniProtKB-ARBA"/>
</dbReference>
<feature type="transmembrane region" description="Helical" evidence="2">
    <location>
        <begin position="181"/>
        <end position="199"/>
    </location>
</feature>
<keyword evidence="2" id="KW-0812">Transmembrane</keyword>
<dbReference type="AlphaFoldDB" id="A0A0H4WV98"/>
<evidence type="ECO:0000256" key="2">
    <source>
        <dbReference type="SAM" id="Phobius"/>
    </source>
</evidence>
<dbReference type="Proteomes" id="UP000009026">
    <property type="component" value="Chromosome"/>
</dbReference>
<dbReference type="PANTHER" id="PTHR36435">
    <property type="entry name" value="SLR1288 PROTEIN"/>
    <property type="match status" value="1"/>
</dbReference>
<sequence>MEDATPSDVPPPPPPGPPSDAEANTSPRWMAVAGAALALGLFILVGGTVQLANPAFGIWFTELVVFLGLGWLMLRHGGWRPIVYTGLSRAPRGATLLGFLLGVANFFALVVPIQFLAQSIAPEWLTQMFDSSRLFADQTPVELALILAGVSVAAPFCEEFFFRGIFQRGITPPPPASPTRALVISAVVFSAFHLDPVGFVARTELGLLFGWLYLRTGSLWPSIAAHAANNLVSSVIFLSAKAMGDNAGDTSDTTDPRLVLALAAIGWAGLGALLAYTRRNPLNWGPGIPASDEEAQADRPVPSLPRLLLPWVVGSTVALGALVAVDSRGMTLNFYDAQHPLPSLKEPAPPALHAERKALSALRASARRGELPMEAYYEERERQSRAHELKTAPGLKP</sequence>
<evidence type="ECO:0000313" key="4">
    <source>
        <dbReference type="EMBL" id="AKQ66749.1"/>
    </source>
</evidence>
<evidence type="ECO:0000313" key="5">
    <source>
        <dbReference type="Proteomes" id="UP000009026"/>
    </source>
</evidence>
<feature type="transmembrane region" description="Helical" evidence="2">
    <location>
        <begin position="55"/>
        <end position="74"/>
    </location>
</feature>
<feature type="transmembrane region" description="Helical" evidence="2">
    <location>
        <begin position="308"/>
        <end position="325"/>
    </location>
</feature>
<dbReference type="Pfam" id="PF02517">
    <property type="entry name" value="Rce1-like"/>
    <property type="match status" value="1"/>
</dbReference>
<dbReference type="InterPro" id="IPR003675">
    <property type="entry name" value="Rce1/LyrA-like_dom"/>
</dbReference>
<keyword evidence="5" id="KW-1185">Reference proteome</keyword>
<protein>
    <submittedName>
        <fullName evidence="4">CAAX amino terminal protease family protein</fullName>
    </submittedName>
</protein>
<evidence type="ECO:0000256" key="1">
    <source>
        <dbReference type="SAM" id="MobiDB-lite"/>
    </source>
</evidence>